<dbReference type="PRINTS" id="PR00080">
    <property type="entry name" value="SDRFAMILY"/>
</dbReference>
<dbReference type="EMBL" id="QXGH01000007">
    <property type="protein sequence ID" value="RHW29037.1"/>
    <property type="molecule type" value="Genomic_DNA"/>
</dbReference>
<protein>
    <submittedName>
        <fullName evidence="3">SDR family oxidoreductase</fullName>
    </submittedName>
</protein>
<name>A0A417Y979_9ACTN</name>
<dbReference type="Pfam" id="PF13561">
    <property type="entry name" value="adh_short_C2"/>
    <property type="match status" value="1"/>
</dbReference>
<dbReference type="Proteomes" id="UP000283644">
    <property type="component" value="Unassembled WGS sequence"/>
</dbReference>
<dbReference type="PANTHER" id="PTHR42760:SF133">
    <property type="entry name" value="3-OXOACYL-[ACYL-CARRIER-PROTEIN] REDUCTASE"/>
    <property type="match status" value="1"/>
</dbReference>
<gene>
    <name evidence="3" type="ORF">D0Z08_00835</name>
</gene>
<evidence type="ECO:0000256" key="2">
    <source>
        <dbReference type="ARBA" id="ARBA00023002"/>
    </source>
</evidence>
<proteinExistence type="inferred from homology"/>
<dbReference type="SUPFAM" id="SSF51735">
    <property type="entry name" value="NAD(P)-binding Rossmann-fold domains"/>
    <property type="match status" value="1"/>
</dbReference>
<comment type="similarity">
    <text evidence="1">Belongs to the short-chain dehydrogenases/reductases (SDR) family.</text>
</comment>
<dbReference type="FunFam" id="3.40.50.720:FF:000084">
    <property type="entry name" value="Short-chain dehydrogenase reductase"/>
    <property type="match status" value="1"/>
</dbReference>
<dbReference type="OrthoDB" id="9808187at2"/>
<evidence type="ECO:0000313" key="3">
    <source>
        <dbReference type="EMBL" id="RHW29037.1"/>
    </source>
</evidence>
<keyword evidence="4" id="KW-1185">Reference proteome</keyword>
<organism evidence="3 4">
    <name type="scientific">Nocardioides immobilis</name>
    <dbReference type="NCBI Taxonomy" id="2049295"/>
    <lineage>
        <taxon>Bacteria</taxon>
        <taxon>Bacillati</taxon>
        <taxon>Actinomycetota</taxon>
        <taxon>Actinomycetes</taxon>
        <taxon>Propionibacteriales</taxon>
        <taxon>Nocardioidaceae</taxon>
        <taxon>Nocardioides</taxon>
    </lineage>
</organism>
<dbReference type="PROSITE" id="PS00061">
    <property type="entry name" value="ADH_SHORT"/>
    <property type="match status" value="1"/>
</dbReference>
<keyword evidence="2" id="KW-0560">Oxidoreductase</keyword>
<evidence type="ECO:0000313" key="4">
    <source>
        <dbReference type="Proteomes" id="UP000283644"/>
    </source>
</evidence>
<dbReference type="GO" id="GO:0016616">
    <property type="term" value="F:oxidoreductase activity, acting on the CH-OH group of donors, NAD or NADP as acceptor"/>
    <property type="evidence" value="ECO:0007669"/>
    <property type="project" value="TreeGrafter"/>
</dbReference>
<reference evidence="3 4" key="1">
    <citation type="submission" date="2018-09" db="EMBL/GenBank/DDBJ databases">
        <title>Genome sequencing of Nocardioides immobilis CCTCC AB 2017083 for comparison to Nocardioides silvaticus.</title>
        <authorList>
            <person name="Li C."/>
            <person name="Wang G."/>
        </authorList>
    </citation>
    <scope>NUCLEOTIDE SEQUENCE [LARGE SCALE GENOMIC DNA]</scope>
    <source>
        <strain evidence="3 4">CCTCC AB 2017083</strain>
    </source>
</reference>
<comment type="caution">
    <text evidence="3">The sequence shown here is derived from an EMBL/GenBank/DDBJ whole genome shotgun (WGS) entry which is preliminary data.</text>
</comment>
<dbReference type="PANTHER" id="PTHR42760">
    <property type="entry name" value="SHORT-CHAIN DEHYDROGENASES/REDUCTASES FAMILY MEMBER"/>
    <property type="match status" value="1"/>
</dbReference>
<dbReference type="InterPro" id="IPR002347">
    <property type="entry name" value="SDR_fam"/>
</dbReference>
<accession>A0A417Y979</accession>
<dbReference type="AlphaFoldDB" id="A0A417Y979"/>
<sequence>MAGGRLADEIVLITGAAGGIGAAVAAVAGREGAAVAILDIDPRGNDVAEALADGGILAAFVQADVTDEDEVNAAVASVTSRLGAPTVLVNSAGRNSYADPVEMTSDEWDSLMAVDLKSAWLTTRATLTAMIESRHGSIVNVASIHAEQTSVGYFPYAAAKAGLVGLTRSTALEVASYGIRVNSVSPGWIRTGLVDEWLARHPDPQLEQVVVDAHPVGRIGTPEEVAEVVCFLASSSASFVTAADWRIDGGLTARYAIPPTT</sequence>
<dbReference type="RefSeq" id="WP_118921727.1">
    <property type="nucleotide sequence ID" value="NZ_QXGH01000007.1"/>
</dbReference>
<dbReference type="InterPro" id="IPR036291">
    <property type="entry name" value="NAD(P)-bd_dom_sf"/>
</dbReference>
<dbReference type="Gene3D" id="3.40.50.720">
    <property type="entry name" value="NAD(P)-binding Rossmann-like Domain"/>
    <property type="match status" value="1"/>
</dbReference>
<dbReference type="InterPro" id="IPR020904">
    <property type="entry name" value="Sc_DH/Rdtase_CS"/>
</dbReference>
<evidence type="ECO:0000256" key="1">
    <source>
        <dbReference type="ARBA" id="ARBA00006484"/>
    </source>
</evidence>
<dbReference type="PRINTS" id="PR00081">
    <property type="entry name" value="GDHRDH"/>
</dbReference>